<dbReference type="Pfam" id="PF13527">
    <property type="entry name" value="Acetyltransf_9"/>
    <property type="match status" value="1"/>
</dbReference>
<organism evidence="6 7">
    <name type="scientific">Streptomyces nigrescens</name>
    <dbReference type="NCBI Taxonomy" id="1920"/>
    <lineage>
        <taxon>Bacteria</taxon>
        <taxon>Bacillati</taxon>
        <taxon>Actinomycetota</taxon>
        <taxon>Actinomycetes</taxon>
        <taxon>Kitasatosporales</taxon>
        <taxon>Streptomycetaceae</taxon>
        <taxon>Streptomyces</taxon>
    </lineage>
</organism>
<feature type="domain" description="N-acetyltransferase" evidence="5">
    <location>
        <begin position="39"/>
        <end position="190"/>
    </location>
</feature>
<evidence type="ECO:0000256" key="3">
    <source>
        <dbReference type="ARBA" id="ARBA00023315"/>
    </source>
</evidence>
<evidence type="ECO:0000256" key="2">
    <source>
        <dbReference type="ARBA" id="ARBA00022679"/>
    </source>
</evidence>
<comment type="subunit">
    <text evidence="4">Homohexamer; trimer of dimers.</text>
</comment>
<evidence type="ECO:0000313" key="6">
    <source>
        <dbReference type="EMBL" id="GFE20600.1"/>
    </source>
</evidence>
<evidence type="ECO:0000259" key="5">
    <source>
        <dbReference type="PROSITE" id="PS51186"/>
    </source>
</evidence>
<dbReference type="GO" id="GO:0034069">
    <property type="term" value="F:aminoglycoside N-acetyltransferase activity"/>
    <property type="evidence" value="ECO:0007669"/>
    <property type="project" value="TreeGrafter"/>
</dbReference>
<evidence type="ECO:0000313" key="7">
    <source>
        <dbReference type="Proteomes" id="UP000429552"/>
    </source>
</evidence>
<dbReference type="PROSITE" id="PS51186">
    <property type="entry name" value="GNAT"/>
    <property type="match status" value="1"/>
</dbReference>
<dbReference type="Proteomes" id="UP000429552">
    <property type="component" value="Unassembled WGS sequence"/>
</dbReference>
<feature type="active site" description="Proton acceptor; via carboxylate" evidence="4">
    <location>
        <position position="452"/>
    </location>
</feature>
<dbReference type="GO" id="GO:0030649">
    <property type="term" value="P:aminoglycoside antibiotic catabolic process"/>
    <property type="evidence" value="ECO:0007669"/>
    <property type="project" value="TreeGrafter"/>
</dbReference>
<feature type="binding site" evidence="4">
    <location>
        <begin position="120"/>
        <end position="122"/>
    </location>
    <ligand>
        <name>acetyl-CoA</name>
        <dbReference type="ChEBI" id="CHEBI:57288"/>
    </ligand>
</feature>
<dbReference type="Gene3D" id="3.30.1050.10">
    <property type="entry name" value="SCP2 sterol-binding domain"/>
    <property type="match status" value="1"/>
</dbReference>
<dbReference type="InterPro" id="IPR025559">
    <property type="entry name" value="Eis_dom"/>
</dbReference>
<feature type="binding site" evidence="4">
    <location>
        <begin position="128"/>
        <end position="133"/>
    </location>
    <ligand>
        <name>acetyl-CoA</name>
        <dbReference type="ChEBI" id="CHEBI:57288"/>
    </ligand>
</feature>
<dbReference type="SUPFAM" id="SSF55718">
    <property type="entry name" value="SCP-like"/>
    <property type="match status" value="1"/>
</dbReference>
<dbReference type="AlphaFoldDB" id="A0A640TBL9"/>
<keyword evidence="2 4" id="KW-0808">Transferase</keyword>
<dbReference type="Pfam" id="PF17668">
    <property type="entry name" value="Acetyltransf_17"/>
    <property type="match status" value="1"/>
</dbReference>
<dbReference type="InterPro" id="IPR041380">
    <property type="entry name" value="Acetyltransf_17"/>
</dbReference>
<dbReference type="InterPro" id="IPR016181">
    <property type="entry name" value="Acyl_CoA_acyltransferase"/>
</dbReference>
<dbReference type="EMBL" id="BLIP01000001">
    <property type="protein sequence ID" value="GFE20600.1"/>
    <property type="molecule type" value="Genomic_DNA"/>
</dbReference>
<dbReference type="SUPFAM" id="SSF55729">
    <property type="entry name" value="Acyl-CoA N-acyltransferases (Nat)"/>
    <property type="match status" value="1"/>
</dbReference>
<dbReference type="Pfam" id="PF13530">
    <property type="entry name" value="SCP2_2"/>
    <property type="match status" value="1"/>
</dbReference>
<dbReference type="PANTHER" id="PTHR37817:SF1">
    <property type="entry name" value="N-ACETYLTRANSFERASE EIS"/>
    <property type="match status" value="1"/>
</dbReference>
<comment type="caution">
    <text evidence="6">The sequence shown here is derived from an EMBL/GenBank/DDBJ whole genome shotgun (WGS) entry which is preliminary data.</text>
</comment>
<name>A0A640TBL9_STRNI</name>
<dbReference type="InterPro" id="IPR036527">
    <property type="entry name" value="SCP2_sterol-bd_dom_sf"/>
</dbReference>
<feature type="binding site" evidence="4">
    <location>
        <begin position="156"/>
        <end position="157"/>
    </location>
    <ligand>
        <name>acetyl-CoA</name>
        <dbReference type="ChEBI" id="CHEBI:57288"/>
    </ligand>
</feature>
<dbReference type="InterPro" id="IPR022902">
    <property type="entry name" value="NAcTrfase_Eis"/>
</dbReference>
<keyword evidence="3 4" id="KW-0012">Acyltransferase</keyword>
<reference evidence="6 7" key="1">
    <citation type="submission" date="2019-12" db="EMBL/GenBank/DDBJ databases">
        <title>Whole genome shotgun sequence of Streptomyces libani subsp. libani NBRC 13452.</title>
        <authorList>
            <person name="Ichikawa N."/>
            <person name="Kimura A."/>
            <person name="Kitahashi Y."/>
            <person name="Komaki H."/>
            <person name="Tamura T."/>
        </authorList>
    </citation>
    <scope>NUCLEOTIDE SEQUENCE [LARGE SCALE GENOMIC DNA]</scope>
    <source>
        <strain evidence="6 7">NBRC 13452</strain>
    </source>
</reference>
<evidence type="ECO:0000256" key="4">
    <source>
        <dbReference type="HAMAP-Rule" id="MF_01812"/>
    </source>
</evidence>
<accession>A0A640TBL9</accession>
<comment type="similarity">
    <text evidence="1 4">Belongs to the acetyltransferase Eis family.</text>
</comment>
<dbReference type="Gene3D" id="3.40.630.30">
    <property type="match status" value="2"/>
</dbReference>
<dbReference type="InterPro" id="IPR000182">
    <property type="entry name" value="GNAT_dom"/>
</dbReference>
<dbReference type="HAMAP" id="MF_01812">
    <property type="entry name" value="Eis"/>
    <property type="match status" value="1"/>
</dbReference>
<feature type="active site" description="Proton donor" evidence="4">
    <location>
        <position position="161"/>
    </location>
</feature>
<dbReference type="PANTHER" id="PTHR37817">
    <property type="entry name" value="N-ACETYLTRANSFERASE EIS"/>
    <property type="match status" value="1"/>
</dbReference>
<gene>
    <name evidence="6" type="ORF">Sliba_10530</name>
</gene>
<dbReference type="NCBIfam" id="NF002367">
    <property type="entry name" value="PRK01346.1-4"/>
    <property type="match status" value="1"/>
</dbReference>
<dbReference type="InterPro" id="IPR051554">
    <property type="entry name" value="Acetyltransferase_Eis"/>
</dbReference>
<dbReference type="CDD" id="cd04301">
    <property type="entry name" value="NAT_SF"/>
    <property type="match status" value="1"/>
</dbReference>
<evidence type="ECO:0000256" key="1">
    <source>
        <dbReference type="ARBA" id="ARBA00009213"/>
    </source>
</evidence>
<sequence>MTGCGPGRNSLALAMGQRCTVAGHHESWCRYFEEAAAATEIRSTTDEDLDVFVDTVHAAFGRFPETPVEGGGLWWSALEMDRGLLALTADGRPVGTAAAHSFELTLPGETLVPAAGVTAVGVLPSHRRQGVLSAMMRHQLTELRTRGEFLSVLLASEAPIYGRFGYGPATYTARLTVPRHKAALAVPRARAGADAPAAGSDNGSDNGSVEVLRRAECGEILEEVYDRYRRTQPGALSRPHHWWARRAGQPPIAQAPRYVAVHRDADGVPDGYASYSIGESQTLTVDETIATDDAVFTALARFVLGHDLVSQVVFKHVPPEHPLRWQFADFRAGEVSGDTDWLWVRLLDVPRALTARGWFMDGELVLDVEDPFLGEHGRYLLTVRDGKADCVPTDREPDLSLDVSDLGSVYLGGTAPSTLVRAGHIRAHRPGAAALADALFRAERAPHCLHWF</sequence>
<proteinExistence type="inferred from homology"/>
<protein>
    <submittedName>
        <fullName evidence="6">UPF0256 protein</fullName>
    </submittedName>
</protein>